<dbReference type="AlphaFoldDB" id="N0B7A7"/>
<keyword evidence="3" id="KW-1185">Reference proteome</keyword>
<feature type="compositionally biased region" description="Basic and acidic residues" evidence="1">
    <location>
        <begin position="54"/>
        <end position="65"/>
    </location>
</feature>
<dbReference type="HOGENOM" id="CLU_2699718_0_0_5"/>
<dbReference type="EMBL" id="CP005587">
    <property type="protein sequence ID" value="AGK56421.1"/>
    <property type="molecule type" value="Genomic_DNA"/>
</dbReference>
<proteinExistence type="predicted"/>
<organism evidence="2 3">
    <name type="scientific">Hyphomicrobium denitrificans 1NES1</name>
    <dbReference type="NCBI Taxonomy" id="670307"/>
    <lineage>
        <taxon>Bacteria</taxon>
        <taxon>Pseudomonadati</taxon>
        <taxon>Pseudomonadota</taxon>
        <taxon>Alphaproteobacteria</taxon>
        <taxon>Hyphomicrobiales</taxon>
        <taxon>Hyphomicrobiaceae</taxon>
        <taxon>Hyphomicrobium</taxon>
    </lineage>
</organism>
<gene>
    <name evidence="2" type="ORF">HYPDE_23678</name>
</gene>
<dbReference type="KEGG" id="hdt:HYPDE_23678"/>
<dbReference type="RefSeq" id="WP_015596459.1">
    <property type="nucleotide sequence ID" value="NC_021172.1"/>
</dbReference>
<protein>
    <submittedName>
        <fullName evidence="2">Uncharacterized protein</fullName>
    </submittedName>
</protein>
<evidence type="ECO:0000313" key="3">
    <source>
        <dbReference type="Proteomes" id="UP000005952"/>
    </source>
</evidence>
<feature type="region of interest" description="Disordered" evidence="1">
    <location>
        <begin position="54"/>
        <end position="73"/>
    </location>
</feature>
<name>N0B7A7_9HYPH</name>
<sequence length="73" mass="8068">MRVRALAVCSKNPRSAKYRLTPETTVRAATNMTGVPSAIIASFNVILSISGRRDTANDSQFREENDATNVRNR</sequence>
<reference evidence="2 3" key="1">
    <citation type="journal article" date="2013" name="Genome Announc.">
        <title>Genome sequences for three denitrifying bacterial strains isolated from a uranium- and nitrate-contaminated subsurface environment.</title>
        <authorList>
            <person name="Venkatramanan R."/>
            <person name="Prakash O."/>
            <person name="Woyke T."/>
            <person name="Chain P."/>
            <person name="Goodwin L.A."/>
            <person name="Watson D."/>
            <person name="Brooks S."/>
            <person name="Kostka J.E."/>
            <person name="Green S.J."/>
        </authorList>
    </citation>
    <scope>NUCLEOTIDE SEQUENCE [LARGE SCALE GENOMIC DNA]</scope>
    <source>
        <strain evidence="2 3">1NES1</strain>
    </source>
</reference>
<accession>N0B7A7</accession>
<dbReference type="STRING" id="670307.HYPDE_23678"/>
<evidence type="ECO:0000313" key="2">
    <source>
        <dbReference type="EMBL" id="AGK56421.1"/>
    </source>
</evidence>
<dbReference type="Proteomes" id="UP000005952">
    <property type="component" value="Chromosome"/>
</dbReference>
<evidence type="ECO:0000256" key="1">
    <source>
        <dbReference type="SAM" id="MobiDB-lite"/>
    </source>
</evidence>